<dbReference type="GO" id="GO:0006606">
    <property type="term" value="P:protein import into nucleus"/>
    <property type="evidence" value="ECO:0007669"/>
    <property type="project" value="TreeGrafter"/>
</dbReference>
<sequence length="944" mass="109381">MNPHTSQLEGRFAITNSTAMDYTENLTMSVGPLRSESRKSKIRKSFVDDLSLTIMPDELSGLIDTSATAMTSVWGTSPIQGLHKEFQRICTTFSSTFTVFDAVQSFIEECDTVISMSCKNGTLSDKQGNDLSWLVNEKNTWKLIYALYRDRAFFEEDFDAEAPEGDPHPQSEKEIMENFYRMNRSVREAQLVIDWLERNAQEEWKLLQREEIAFFTDKTVAWENTLFQLQNSRIPYGSTRQIVKSLDPDAPTRESRPLHDLDAEDEKRLLRQVFAEIRKGNIDKAQEVCIHCGQAWRAATLDGWRLFHDPNYAYKDTTSKLPIEGNPHRPIWKMCAWKLCEDSRAPPEDKAVMGALCGHLPSILPYCTSWEDLLWAHTKVSVDVAVEQNIRDNSLKDFPPMPPHYWNYERKIEDILREIGSSEEGRTPIRVIQELLIVGQSSELLSRCAVWVEGMCQPQFLRFLAHVVLVLRMAGYSEPDHLGDDIIKAYIKSMFEDPDSDLIAFYCTKLPAEDQVELYSEYLETVSDPHDRQNCLRSAEKFDLKVSHITERVVHKIRNQESQNDEGNRAGLVQDLSEDDAKKISALEWMMFYPHQRAEAMWETNAIVRNFIAHKKLVAARLALQKVPDKSPEVVLLHYNCTMDEDEAVRTSKLPHKANSAIKEYLCLKAYVDAHESFSMWFHQFHNTKPSYPTKPPSTKDFTENIAYEHRCKRHQEDLQRWRSTMIHQTQRLQNQFNNIVVFPGGWLVDTLVDEEPRKSHLERLRSLCIPEICMLLINVLSSMELYTEIMNLMGLLMDESTAYYTVFSRQQLKELSSKVMETSHILLKHEGNPFGEREEHDSVDDQFSMAYVEEDERSNQYWPERENFSLKSDRLGSQVWHVDLSELLPYNAIPTQMGSDDEEDLEEDYETARHKKIEDDSEDNEGAFVRIDPDMVGSYDESL</sequence>
<organism evidence="11 12">
    <name type="scientific">Apolygus lucorum</name>
    <name type="common">Small green plant bug</name>
    <name type="synonym">Lygocoris lucorum</name>
    <dbReference type="NCBI Taxonomy" id="248454"/>
    <lineage>
        <taxon>Eukaryota</taxon>
        <taxon>Metazoa</taxon>
        <taxon>Ecdysozoa</taxon>
        <taxon>Arthropoda</taxon>
        <taxon>Hexapoda</taxon>
        <taxon>Insecta</taxon>
        <taxon>Pterygota</taxon>
        <taxon>Neoptera</taxon>
        <taxon>Paraneoptera</taxon>
        <taxon>Hemiptera</taxon>
        <taxon>Heteroptera</taxon>
        <taxon>Panheteroptera</taxon>
        <taxon>Cimicomorpha</taxon>
        <taxon>Miridae</taxon>
        <taxon>Mirini</taxon>
        <taxon>Apolygus</taxon>
    </lineage>
</organism>
<name>A0A8S9XNN0_APOLU</name>
<evidence type="ECO:0000256" key="1">
    <source>
        <dbReference type="ARBA" id="ARBA00009510"/>
    </source>
</evidence>
<evidence type="ECO:0000256" key="7">
    <source>
        <dbReference type="ARBA" id="ARBA00023136"/>
    </source>
</evidence>
<dbReference type="Gene3D" id="1.20.190.50">
    <property type="match status" value="1"/>
</dbReference>
<accession>A0A8S9XNN0</accession>
<dbReference type="Proteomes" id="UP000466442">
    <property type="component" value="Unassembled WGS sequence"/>
</dbReference>
<comment type="subunit">
    <text evidence="9">Part of the nuclear pore complex (NPC).</text>
</comment>
<evidence type="ECO:0000256" key="8">
    <source>
        <dbReference type="ARBA" id="ARBA00023242"/>
    </source>
</evidence>
<keyword evidence="12" id="KW-1185">Reference proteome</keyword>
<keyword evidence="3" id="KW-0509">mRNA transport</keyword>
<dbReference type="Pfam" id="PF04121">
    <property type="entry name" value="Nup84_Nup100"/>
    <property type="match status" value="1"/>
</dbReference>
<comment type="function">
    <text evidence="9">Functions as a component of the nuclear pore complex (NPC).</text>
</comment>
<dbReference type="AlphaFoldDB" id="A0A8S9XNN0"/>
<dbReference type="GO" id="GO:0017056">
    <property type="term" value="F:structural constituent of nuclear pore"/>
    <property type="evidence" value="ECO:0007669"/>
    <property type="project" value="UniProtKB-UniRule"/>
</dbReference>
<comment type="similarity">
    <text evidence="1 9">Belongs to the nucleoporin Nup84/Nup107 family.</text>
</comment>
<evidence type="ECO:0000256" key="10">
    <source>
        <dbReference type="SAM" id="MobiDB-lite"/>
    </source>
</evidence>
<evidence type="ECO:0000256" key="4">
    <source>
        <dbReference type="ARBA" id="ARBA00022927"/>
    </source>
</evidence>
<dbReference type="OrthoDB" id="3098at2759"/>
<dbReference type="Gene3D" id="1.10.3450.20">
    <property type="match status" value="1"/>
</dbReference>
<evidence type="ECO:0000256" key="9">
    <source>
        <dbReference type="RuleBase" id="RU365072"/>
    </source>
</evidence>
<keyword evidence="4" id="KW-0653">Protein transport</keyword>
<dbReference type="GO" id="GO:0031080">
    <property type="term" value="C:nuclear pore outer ring"/>
    <property type="evidence" value="ECO:0007669"/>
    <property type="project" value="TreeGrafter"/>
</dbReference>
<evidence type="ECO:0000313" key="11">
    <source>
        <dbReference type="EMBL" id="KAF6209901.1"/>
    </source>
</evidence>
<dbReference type="GO" id="GO:0000973">
    <property type="term" value="P:post-transcriptional tethering of RNA polymerase II gene DNA at nuclear periphery"/>
    <property type="evidence" value="ECO:0007669"/>
    <property type="project" value="TreeGrafter"/>
</dbReference>
<comment type="subcellular location">
    <subcellularLocation>
        <location evidence="9">Nucleus</location>
        <location evidence="9">Nuclear pore complex</location>
    </subcellularLocation>
    <subcellularLocation>
        <location evidence="9">Nucleus membrane</location>
    </subcellularLocation>
</comment>
<dbReference type="GO" id="GO:0031965">
    <property type="term" value="C:nuclear membrane"/>
    <property type="evidence" value="ECO:0007669"/>
    <property type="project" value="UniProtKB-SubCell"/>
</dbReference>
<keyword evidence="5 9" id="KW-0811">Translocation</keyword>
<keyword evidence="2 9" id="KW-0813">Transport</keyword>
<evidence type="ECO:0000256" key="3">
    <source>
        <dbReference type="ARBA" id="ARBA00022816"/>
    </source>
</evidence>
<feature type="region of interest" description="Disordered" evidence="10">
    <location>
        <begin position="894"/>
        <end position="944"/>
    </location>
</feature>
<evidence type="ECO:0000256" key="2">
    <source>
        <dbReference type="ARBA" id="ARBA00022448"/>
    </source>
</evidence>
<dbReference type="InterPro" id="IPR007252">
    <property type="entry name" value="Nup84/Nup107"/>
</dbReference>
<dbReference type="PANTHER" id="PTHR13003:SF2">
    <property type="entry name" value="NUCLEAR PORE COMPLEX PROTEIN NUP107"/>
    <property type="match status" value="1"/>
</dbReference>
<dbReference type="FunFam" id="1.10.3450.20:FF:000001">
    <property type="entry name" value="Nuclear pore complex protein"/>
    <property type="match status" value="1"/>
</dbReference>
<dbReference type="PANTHER" id="PTHR13003">
    <property type="entry name" value="NUP107-RELATED"/>
    <property type="match status" value="1"/>
</dbReference>
<evidence type="ECO:0000256" key="5">
    <source>
        <dbReference type="ARBA" id="ARBA00023010"/>
    </source>
</evidence>
<feature type="compositionally biased region" description="Acidic residues" evidence="10">
    <location>
        <begin position="900"/>
        <end position="910"/>
    </location>
</feature>
<dbReference type="EMBL" id="WIXP02000006">
    <property type="protein sequence ID" value="KAF6209901.1"/>
    <property type="molecule type" value="Genomic_DNA"/>
</dbReference>
<keyword evidence="7 9" id="KW-0472">Membrane</keyword>
<comment type="caution">
    <text evidence="11">The sequence shown here is derived from an EMBL/GenBank/DDBJ whole genome shotgun (WGS) entry which is preliminary data.</text>
</comment>
<evidence type="ECO:0000313" key="12">
    <source>
        <dbReference type="Proteomes" id="UP000466442"/>
    </source>
</evidence>
<reference evidence="11" key="1">
    <citation type="journal article" date="2021" name="Mol. Ecol. Resour.">
        <title>Apolygus lucorum genome provides insights into omnivorousness and mesophyll feeding.</title>
        <authorList>
            <person name="Liu Y."/>
            <person name="Liu H."/>
            <person name="Wang H."/>
            <person name="Huang T."/>
            <person name="Liu B."/>
            <person name="Yang B."/>
            <person name="Yin L."/>
            <person name="Li B."/>
            <person name="Zhang Y."/>
            <person name="Zhang S."/>
            <person name="Jiang F."/>
            <person name="Zhang X."/>
            <person name="Ren Y."/>
            <person name="Wang B."/>
            <person name="Wang S."/>
            <person name="Lu Y."/>
            <person name="Wu K."/>
            <person name="Fan W."/>
            <person name="Wang G."/>
        </authorList>
    </citation>
    <scope>NUCLEOTIDE SEQUENCE</scope>
    <source>
        <strain evidence="11">12Hb</strain>
    </source>
</reference>
<evidence type="ECO:0000256" key="6">
    <source>
        <dbReference type="ARBA" id="ARBA00023132"/>
    </source>
</evidence>
<gene>
    <name evidence="11" type="ORF">GE061_015655</name>
</gene>
<keyword evidence="6 9" id="KW-0906">Nuclear pore complex</keyword>
<proteinExistence type="inferred from homology"/>
<dbReference type="GO" id="GO:0006406">
    <property type="term" value="P:mRNA export from nucleus"/>
    <property type="evidence" value="ECO:0007669"/>
    <property type="project" value="TreeGrafter"/>
</dbReference>
<protein>
    <recommendedName>
        <fullName evidence="9">Nuclear pore complex protein</fullName>
    </recommendedName>
</protein>
<keyword evidence="8 9" id="KW-0539">Nucleus</keyword>